<keyword evidence="13" id="KW-0675">Receptor</keyword>
<dbReference type="Gene3D" id="2.170.130.10">
    <property type="entry name" value="TonB-dependent receptor, plug domain"/>
    <property type="match status" value="1"/>
</dbReference>
<evidence type="ECO:0000313" key="14">
    <source>
        <dbReference type="Proteomes" id="UP001139193"/>
    </source>
</evidence>
<dbReference type="Proteomes" id="UP001139193">
    <property type="component" value="Unassembled WGS sequence"/>
</dbReference>
<dbReference type="GO" id="GO:0009279">
    <property type="term" value="C:cell outer membrane"/>
    <property type="evidence" value="ECO:0007669"/>
    <property type="project" value="UniProtKB-SubCell"/>
</dbReference>
<keyword evidence="2 8" id="KW-0813">Transport</keyword>
<dbReference type="InterPro" id="IPR039426">
    <property type="entry name" value="TonB-dep_rcpt-like"/>
</dbReference>
<feature type="domain" description="TonB-dependent receptor-like beta-barrel" evidence="11">
    <location>
        <begin position="434"/>
        <end position="867"/>
    </location>
</feature>
<evidence type="ECO:0000256" key="7">
    <source>
        <dbReference type="ARBA" id="ARBA00023237"/>
    </source>
</evidence>
<keyword evidence="5 9" id="KW-0798">TonB box</keyword>
<comment type="caution">
    <text evidence="13">The sequence shown here is derived from an EMBL/GenBank/DDBJ whole genome shotgun (WGS) entry which is preliminary data.</text>
</comment>
<dbReference type="RefSeq" id="WP_241936455.1">
    <property type="nucleotide sequence ID" value="NZ_JALBGC010000003.1"/>
</dbReference>
<feature type="chain" id="PRO_5040841727" evidence="10">
    <location>
        <begin position="34"/>
        <end position="910"/>
    </location>
</feature>
<evidence type="ECO:0000313" key="13">
    <source>
        <dbReference type="EMBL" id="MCI1188190.1"/>
    </source>
</evidence>
<evidence type="ECO:0000256" key="2">
    <source>
        <dbReference type="ARBA" id="ARBA00022448"/>
    </source>
</evidence>
<dbReference type="InterPro" id="IPR000531">
    <property type="entry name" value="Beta-barrel_TonB"/>
</dbReference>
<dbReference type="PANTHER" id="PTHR47234">
    <property type="match status" value="1"/>
</dbReference>
<keyword evidence="4 8" id="KW-0812">Transmembrane</keyword>
<dbReference type="CDD" id="cd01347">
    <property type="entry name" value="ligand_gated_channel"/>
    <property type="match status" value="1"/>
</dbReference>
<keyword evidence="10" id="KW-0732">Signal</keyword>
<dbReference type="Pfam" id="PF13715">
    <property type="entry name" value="CarbopepD_reg_2"/>
    <property type="match status" value="1"/>
</dbReference>
<feature type="signal peptide" evidence="10">
    <location>
        <begin position="1"/>
        <end position="33"/>
    </location>
</feature>
<name>A0A9X1VGI6_9BACT</name>
<proteinExistence type="inferred from homology"/>
<sequence length="910" mass="97676">MKRIIPSSSLSARTAGAALLLAAQCAASPAAHAASLAPAVAAAPNDFGALARRPLKGRIVDGNDQSPLAFSSVAIKGTNRGTTTDADGRFTLDVEDGDVLVVTYVGYELREVPVPAGATTLDVPMKTTSHAIADVIVVGNRASEARTNVDLPVPVDVLTAKEITKTGQTELGQMIHFTAPSFNSTKHAISNVTSYVDPATLRGLGPDQTLVLINGKRRHQSSALNVNNVVGRGSVGTDLNAIPTAAIERVEILRDGAAAQYGSDAIAGIVNIVLKKNPRGGIVNGNYGVTAMGDGHTFDLGVNYGLPLGKRDGFLNLTAQGHHNTPTNRSGDYTGRVYDSDKAKDDALVAQNGFNRHVTTYGTAKNTMGQFFYNGEVALGDAWRLYSFGGYSYKDMTAYGFFRNPSNKARAVLSLFPNGYNPVFPATVQDVASTVGLRRKTAGGWNLDFSVGGGQNIIKTYANHTVNPSYGSNSPTSFYTGTNKFGQVLANVNVSKSFEVSSLKSLSLSYGGEFRVEQYELLAGDEASWKKGPVTTNNPDVGSSGREGIAAVNAVSRTRNNAGVYVDVLSDITDKFLVGVAGRFERYSDFGSNVSGKISTRYKFSEMFSVRGSINRGFRAPSMHQLYYSNYADAQWLTLNGVFDSYPIAHLRNDNPYVQALGVGKLKAETTLDYNLGFTAQVTPDLTFTADAYQIDITDRVVISGQLDATKPALAPVFNGSGYAQVQFFSNALDTRTRGLDVVASYRKRMGRDQDFGLNLAMALNSTKVVGEVRTPPSLANLGTPLVDRVMIGLIEVAQPRSKFIGSANYRFKKLEGLVRATRFGQVTAIQSTAELDQTFSAKVITDASLTYNFTPRVGFTLGANNLFDVYPDQIAFPSLTASGQTPYTRFTSQFGFMGAYYFSALRFSF</sequence>
<dbReference type="SUPFAM" id="SSF49464">
    <property type="entry name" value="Carboxypeptidase regulatory domain-like"/>
    <property type="match status" value="1"/>
</dbReference>
<dbReference type="InterPro" id="IPR037066">
    <property type="entry name" value="Plug_dom_sf"/>
</dbReference>
<evidence type="ECO:0000256" key="9">
    <source>
        <dbReference type="RuleBase" id="RU003357"/>
    </source>
</evidence>
<dbReference type="AlphaFoldDB" id="A0A9X1VGI6"/>
<dbReference type="Gene3D" id="2.60.40.1120">
    <property type="entry name" value="Carboxypeptidase-like, regulatory domain"/>
    <property type="match status" value="1"/>
</dbReference>
<evidence type="ECO:0000256" key="5">
    <source>
        <dbReference type="ARBA" id="ARBA00023077"/>
    </source>
</evidence>
<protein>
    <submittedName>
        <fullName evidence="13">TonB-dependent receptor</fullName>
    </submittedName>
</protein>
<evidence type="ECO:0000256" key="1">
    <source>
        <dbReference type="ARBA" id="ARBA00004571"/>
    </source>
</evidence>
<dbReference type="InterPro" id="IPR012910">
    <property type="entry name" value="Plug_dom"/>
</dbReference>
<dbReference type="PROSITE" id="PS52016">
    <property type="entry name" value="TONB_DEPENDENT_REC_3"/>
    <property type="match status" value="1"/>
</dbReference>
<dbReference type="InterPro" id="IPR036942">
    <property type="entry name" value="Beta-barrel_TonB_sf"/>
</dbReference>
<keyword evidence="7 8" id="KW-0998">Cell outer membrane</keyword>
<evidence type="ECO:0000256" key="3">
    <source>
        <dbReference type="ARBA" id="ARBA00022452"/>
    </source>
</evidence>
<dbReference type="InterPro" id="IPR008969">
    <property type="entry name" value="CarboxyPept-like_regulatory"/>
</dbReference>
<evidence type="ECO:0000256" key="10">
    <source>
        <dbReference type="SAM" id="SignalP"/>
    </source>
</evidence>
<dbReference type="EMBL" id="JALBGC010000003">
    <property type="protein sequence ID" value="MCI1188190.1"/>
    <property type="molecule type" value="Genomic_DNA"/>
</dbReference>
<gene>
    <name evidence="13" type="ORF">MON38_12240</name>
</gene>
<keyword evidence="6 8" id="KW-0472">Membrane</keyword>
<accession>A0A9X1VGI6</accession>
<dbReference type="Pfam" id="PF00593">
    <property type="entry name" value="TonB_dep_Rec_b-barrel"/>
    <property type="match status" value="1"/>
</dbReference>
<dbReference type="Gene3D" id="2.40.170.20">
    <property type="entry name" value="TonB-dependent receptor, beta-barrel domain"/>
    <property type="match status" value="1"/>
</dbReference>
<comment type="subcellular location">
    <subcellularLocation>
        <location evidence="1 8">Cell outer membrane</location>
        <topology evidence="1 8">Multi-pass membrane protein</topology>
    </subcellularLocation>
</comment>
<evidence type="ECO:0000256" key="8">
    <source>
        <dbReference type="PROSITE-ProRule" id="PRU01360"/>
    </source>
</evidence>
<reference evidence="13" key="1">
    <citation type="submission" date="2022-03" db="EMBL/GenBank/DDBJ databases">
        <title>Bacterial whole genome sequence for Hymenobacter sp. DH14.</title>
        <authorList>
            <person name="Le V."/>
        </authorList>
    </citation>
    <scope>NUCLEOTIDE SEQUENCE</scope>
    <source>
        <strain evidence="13">DH14</strain>
    </source>
</reference>
<keyword evidence="3 8" id="KW-1134">Transmembrane beta strand</keyword>
<evidence type="ECO:0000259" key="11">
    <source>
        <dbReference type="Pfam" id="PF00593"/>
    </source>
</evidence>
<dbReference type="PANTHER" id="PTHR47234:SF3">
    <property type="entry name" value="SECRETIN_TONB SHORT N-TERMINAL DOMAIN-CONTAINING PROTEIN"/>
    <property type="match status" value="1"/>
</dbReference>
<dbReference type="Pfam" id="PF07715">
    <property type="entry name" value="Plug"/>
    <property type="match status" value="1"/>
</dbReference>
<keyword evidence="14" id="KW-1185">Reference proteome</keyword>
<organism evidence="13 14">
    <name type="scientific">Hymenobacter cyanobacteriorum</name>
    <dbReference type="NCBI Taxonomy" id="2926463"/>
    <lineage>
        <taxon>Bacteria</taxon>
        <taxon>Pseudomonadati</taxon>
        <taxon>Bacteroidota</taxon>
        <taxon>Cytophagia</taxon>
        <taxon>Cytophagales</taxon>
        <taxon>Hymenobacteraceae</taxon>
        <taxon>Hymenobacter</taxon>
    </lineage>
</organism>
<feature type="domain" description="TonB-dependent receptor plug" evidence="12">
    <location>
        <begin position="149"/>
        <end position="269"/>
    </location>
</feature>
<evidence type="ECO:0000256" key="6">
    <source>
        <dbReference type="ARBA" id="ARBA00023136"/>
    </source>
</evidence>
<dbReference type="SUPFAM" id="SSF56935">
    <property type="entry name" value="Porins"/>
    <property type="match status" value="1"/>
</dbReference>
<evidence type="ECO:0000256" key="4">
    <source>
        <dbReference type="ARBA" id="ARBA00022692"/>
    </source>
</evidence>
<comment type="similarity">
    <text evidence="8 9">Belongs to the TonB-dependent receptor family.</text>
</comment>
<evidence type="ECO:0000259" key="12">
    <source>
        <dbReference type="Pfam" id="PF07715"/>
    </source>
</evidence>